<protein>
    <submittedName>
        <fullName evidence="8">GlsB/YeaQ/YmgE family stress response membrane protein</fullName>
    </submittedName>
</protein>
<dbReference type="PANTHER" id="PTHR33884:SF4">
    <property type="entry name" value="UPF0410 PROTEIN YEAQ"/>
    <property type="match status" value="1"/>
</dbReference>
<dbReference type="InterPro" id="IPR007341">
    <property type="entry name" value="Transgly_assoc"/>
</dbReference>
<reference evidence="8" key="1">
    <citation type="submission" date="2020-07" db="EMBL/GenBank/DDBJ databases">
        <title>Clinical and genomic characterization of carbapenemase-producing Enterobacterales causing secondary infections during the COVID-19 crisis at a New York City hospital.</title>
        <authorList>
            <person name="Gomez-Simmonds A."/>
            <person name="Annavajhala M.K."/>
            <person name="Uhlemann A.-C."/>
        </authorList>
    </citation>
    <scope>NUCLEOTIDE SEQUENCE</scope>
    <source>
        <strain evidence="8">NK1597</strain>
    </source>
</reference>
<dbReference type="Proteomes" id="UP000631473">
    <property type="component" value="Unassembled WGS sequence"/>
</dbReference>
<name>A0A927HGJ2_KLEPN</name>
<keyword evidence="3" id="KW-1003">Cell membrane</keyword>
<comment type="similarity">
    <text evidence="2">Belongs to the UPF0410 family.</text>
</comment>
<comment type="caution">
    <text evidence="8">The sequence shown here is derived from an EMBL/GenBank/DDBJ whole genome shotgun (WGS) entry which is preliminary data.</text>
</comment>
<dbReference type="Pfam" id="PF04226">
    <property type="entry name" value="Transgly_assoc"/>
    <property type="match status" value="1"/>
</dbReference>
<evidence type="ECO:0000256" key="5">
    <source>
        <dbReference type="ARBA" id="ARBA00022989"/>
    </source>
</evidence>
<dbReference type="PANTHER" id="PTHR33884">
    <property type="entry name" value="UPF0410 PROTEIN YMGE"/>
    <property type="match status" value="1"/>
</dbReference>
<dbReference type="NCBIfam" id="NF007771">
    <property type="entry name" value="PRK10457.1"/>
    <property type="match status" value="1"/>
</dbReference>
<evidence type="ECO:0000256" key="1">
    <source>
        <dbReference type="ARBA" id="ARBA00004651"/>
    </source>
</evidence>
<keyword evidence="4 7" id="KW-0812">Transmembrane</keyword>
<proteinExistence type="inferred from homology"/>
<gene>
    <name evidence="8" type="ORF">IE991_19180</name>
</gene>
<evidence type="ECO:0000313" key="9">
    <source>
        <dbReference type="Proteomes" id="UP000631473"/>
    </source>
</evidence>
<organism evidence="8 9">
    <name type="scientific">Klebsiella pneumoniae</name>
    <dbReference type="NCBI Taxonomy" id="573"/>
    <lineage>
        <taxon>Bacteria</taxon>
        <taxon>Pseudomonadati</taxon>
        <taxon>Pseudomonadota</taxon>
        <taxon>Gammaproteobacteria</taxon>
        <taxon>Enterobacterales</taxon>
        <taxon>Enterobacteriaceae</taxon>
        <taxon>Klebsiella/Raoultella group</taxon>
        <taxon>Klebsiella</taxon>
        <taxon>Klebsiella pneumoniae complex</taxon>
    </lineage>
</organism>
<sequence length="93" mass="9843">MLKGNKRTVNHGYSFLGSFFGLIAGILAKWIMPGKDGGGFIVTVILGIIGAVVGGWISTLFGFGKVDGFNFGSFVVAVIGALVVLFIYRKVRS</sequence>
<keyword evidence="6 7" id="KW-0472">Membrane</keyword>
<keyword evidence="5 7" id="KW-1133">Transmembrane helix</keyword>
<comment type="subcellular location">
    <subcellularLocation>
        <location evidence="1">Cell membrane</location>
        <topology evidence="1">Multi-pass membrane protein</topology>
    </subcellularLocation>
</comment>
<feature type="transmembrane region" description="Helical" evidence="7">
    <location>
        <begin position="69"/>
        <end position="88"/>
    </location>
</feature>
<evidence type="ECO:0000256" key="3">
    <source>
        <dbReference type="ARBA" id="ARBA00022475"/>
    </source>
</evidence>
<evidence type="ECO:0000256" key="2">
    <source>
        <dbReference type="ARBA" id="ARBA00011006"/>
    </source>
</evidence>
<accession>A0A927HGJ2</accession>
<dbReference type="GO" id="GO:0005886">
    <property type="term" value="C:plasma membrane"/>
    <property type="evidence" value="ECO:0007669"/>
    <property type="project" value="UniProtKB-SubCell"/>
</dbReference>
<dbReference type="EMBL" id="JACXTI010000002">
    <property type="protein sequence ID" value="MBD3701182.1"/>
    <property type="molecule type" value="Genomic_DNA"/>
</dbReference>
<evidence type="ECO:0000256" key="4">
    <source>
        <dbReference type="ARBA" id="ARBA00022692"/>
    </source>
</evidence>
<feature type="transmembrane region" description="Helical" evidence="7">
    <location>
        <begin position="39"/>
        <end position="63"/>
    </location>
</feature>
<evidence type="ECO:0000256" key="7">
    <source>
        <dbReference type="SAM" id="Phobius"/>
    </source>
</evidence>
<feature type="transmembrane region" description="Helical" evidence="7">
    <location>
        <begin position="12"/>
        <end position="32"/>
    </location>
</feature>
<evidence type="ECO:0000256" key="6">
    <source>
        <dbReference type="ARBA" id="ARBA00023136"/>
    </source>
</evidence>
<evidence type="ECO:0000313" key="8">
    <source>
        <dbReference type="EMBL" id="MBD3701182.1"/>
    </source>
</evidence>
<dbReference type="AlphaFoldDB" id="A0A927HGJ2"/>